<dbReference type="Proteomes" id="UP000823775">
    <property type="component" value="Unassembled WGS sequence"/>
</dbReference>
<protein>
    <submittedName>
        <fullName evidence="1">Uncharacterized protein</fullName>
    </submittedName>
</protein>
<organism evidence="1 2">
    <name type="scientific">Datura stramonium</name>
    <name type="common">Jimsonweed</name>
    <name type="synonym">Common thornapple</name>
    <dbReference type="NCBI Taxonomy" id="4076"/>
    <lineage>
        <taxon>Eukaryota</taxon>
        <taxon>Viridiplantae</taxon>
        <taxon>Streptophyta</taxon>
        <taxon>Embryophyta</taxon>
        <taxon>Tracheophyta</taxon>
        <taxon>Spermatophyta</taxon>
        <taxon>Magnoliopsida</taxon>
        <taxon>eudicotyledons</taxon>
        <taxon>Gunneridae</taxon>
        <taxon>Pentapetalae</taxon>
        <taxon>asterids</taxon>
        <taxon>lamiids</taxon>
        <taxon>Solanales</taxon>
        <taxon>Solanaceae</taxon>
        <taxon>Solanoideae</taxon>
        <taxon>Datureae</taxon>
        <taxon>Datura</taxon>
    </lineage>
</organism>
<proteinExistence type="predicted"/>
<evidence type="ECO:0000313" key="2">
    <source>
        <dbReference type="Proteomes" id="UP000823775"/>
    </source>
</evidence>
<evidence type="ECO:0000313" key="1">
    <source>
        <dbReference type="EMBL" id="MCE2054890.1"/>
    </source>
</evidence>
<name>A0ABS8VX81_DATST</name>
<accession>A0ABS8VX81</accession>
<sequence length="125" mass="13656">MTPFVSVMMPQLMAYRHADGPSHWSSVTLDLALPLHKIDDRRDVPSYGTSTVAPVVTGTFIVSGWTTSIAGGGVMRVFKYEETMAPSACPSTMGAKMEEAHQPGLNILKAHRLFYSRQSLSLSQL</sequence>
<comment type="caution">
    <text evidence="1">The sequence shown here is derived from an EMBL/GenBank/DDBJ whole genome shotgun (WGS) entry which is preliminary data.</text>
</comment>
<dbReference type="EMBL" id="JACEIK010006003">
    <property type="protein sequence ID" value="MCE2054890.1"/>
    <property type="molecule type" value="Genomic_DNA"/>
</dbReference>
<keyword evidence="2" id="KW-1185">Reference proteome</keyword>
<reference evidence="1 2" key="1">
    <citation type="journal article" date="2021" name="BMC Genomics">
        <title>Datura genome reveals duplications of psychoactive alkaloid biosynthetic genes and high mutation rate following tissue culture.</title>
        <authorList>
            <person name="Rajewski A."/>
            <person name="Carter-House D."/>
            <person name="Stajich J."/>
            <person name="Litt A."/>
        </authorList>
    </citation>
    <scope>NUCLEOTIDE SEQUENCE [LARGE SCALE GENOMIC DNA]</scope>
    <source>
        <strain evidence="1">AR-01</strain>
    </source>
</reference>
<gene>
    <name evidence="1" type="ORF">HAX54_041594</name>
</gene>